<sequence>MADLTSGLTTFIDKSVEPWRLRVEAIAWASPFRGSGLLVGDTIVIADGVAMEPPAFGNRTWELVGQYGEDARFRSAGRNAGDEIKLWVKRGRPGAEGEVFTVIAPLVERQSWRNADNRELLGPDGPVTMERDGFDGSWMGWAEPFQRLMAKLLDVERRTVSFNGDFEARELVERHGARVALAVERYPGRWSASVKEDYERALMLAKQPQAGPEAPSAAS</sequence>
<name>A0A552UH93_9SPHN</name>
<proteinExistence type="predicted"/>
<dbReference type="EMBL" id="VJWA01000001">
    <property type="protein sequence ID" value="TRW17603.1"/>
    <property type="molecule type" value="Genomic_DNA"/>
</dbReference>
<dbReference type="RefSeq" id="WP_143555148.1">
    <property type="nucleotide sequence ID" value="NZ_VJWA01000001.1"/>
</dbReference>
<dbReference type="AlphaFoldDB" id="A0A552UH93"/>
<evidence type="ECO:0000313" key="1">
    <source>
        <dbReference type="EMBL" id="TRW17603.1"/>
    </source>
</evidence>
<protein>
    <submittedName>
        <fullName evidence="1">Uncharacterized protein</fullName>
    </submittedName>
</protein>
<dbReference type="OrthoDB" id="7630206at2"/>
<accession>A0A552UH93</accession>
<comment type="caution">
    <text evidence="1">The sequence shown here is derived from an EMBL/GenBank/DDBJ whole genome shotgun (WGS) entry which is preliminary data.</text>
</comment>
<keyword evidence="2" id="KW-1185">Reference proteome</keyword>
<reference evidence="1 2" key="1">
    <citation type="submission" date="2019-07" db="EMBL/GenBank/DDBJ databases">
        <title>Novel species isolated from glacier.</title>
        <authorList>
            <person name="Liu Q."/>
            <person name="Xin Y.-H."/>
        </authorList>
    </citation>
    <scope>NUCLEOTIDE SEQUENCE [LARGE SCALE GENOMIC DNA]</scope>
    <source>
        <strain evidence="1 2">LB1R16</strain>
    </source>
</reference>
<gene>
    <name evidence="1" type="ORF">FMM06_05490</name>
</gene>
<organism evidence="1 2">
    <name type="scientific">Glacieibacterium frigidum</name>
    <dbReference type="NCBI Taxonomy" id="2593303"/>
    <lineage>
        <taxon>Bacteria</taxon>
        <taxon>Pseudomonadati</taxon>
        <taxon>Pseudomonadota</taxon>
        <taxon>Alphaproteobacteria</taxon>
        <taxon>Sphingomonadales</taxon>
        <taxon>Sphingosinicellaceae</taxon>
        <taxon>Glacieibacterium</taxon>
    </lineage>
</organism>
<dbReference type="Proteomes" id="UP000317894">
    <property type="component" value="Unassembled WGS sequence"/>
</dbReference>
<evidence type="ECO:0000313" key="2">
    <source>
        <dbReference type="Proteomes" id="UP000317894"/>
    </source>
</evidence>